<dbReference type="GO" id="GO:0032190">
    <property type="term" value="F:acrosin binding"/>
    <property type="evidence" value="ECO:0007669"/>
    <property type="project" value="TreeGrafter"/>
</dbReference>
<dbReference type="GO" id="GO:0035804">
    <property type="term" value="F:structural constituent of egg coat"/>
    <property type="evidence" value="ECO:0007669"/>
    <property type="project" value="UniProtKB-UniRule"/>
</dbReference>
<evidence type="ECO:0000256" key="12">
    <source>
        <dbReference type="ARBA" id="ARBA00023157"/>
    </source>
</evidence>
<feature type="region of interest" description="Disordered" evidence="15">
    <location>
        <begin position="35"/>
        <end position="82"/>
    </location>
</feature>
<evidence type="ECO:0000256" key="14">
    <source>
        <dbReference type="RuleBase" id="RU367066"/>
    </source>
</evidence>
<evidence type="ECO:0000256" key="10">
    <source>
        <dbReference type="ARBA" id="ARBA00022989"/>
    </source>
</evidence>
<evidence type="ECO:0000313" key="17">
    <source>
        <dbReference type="EMBL" id="BCD71192.1"/>
    </source>
</evidence>
<keyword evidence="17" id="KW-0261">Viral envelope protein</keyword>
<keyword evidence="13" id="KW-0325">Glycoprotein</keyword>
<evidence type="ECO:0000256" key="4">
    <source>
        <dbReference type="ARBA" id="ARBA00022475"/>
    </source>
</evidence>
<evidence type="ECO:0000256" key="15">
    <source>
        <dbReference type="SAM" id="MobiDB-lite"/>
    </source>
</evidence>
<dbReference type="FunFam" id="2.60.40.3210:FF:000001">
    <property type="entry name" value="Zona pellucida sperm-binding protein 3"/>
    <property type="match status" value="1"/>
</dbReference>
<evidence type="ECO:0000256" key="11">
    <source>
        <dbReference type="ARBA" id="ARBA00023136"/>
    </source>
</evidence>
<dbReference type="FunFam" id="2.60.40.4100:FF:000002">
    <property type="entry name" value="Zona pellucida sperm-binding protein 3"/>
    <property type="match status" value="1"/>
</dbReference>
<dbReference type="SMART" id="SM00241">
    <property type="entry name" value="ZP"/>
    <property type="match status" value="1"/>
</dbReference>
<dbReference type="PANTHER" id="PTHR11576">
    <property type="entry name" value="ZONA PELLUCIDA SPERM-BINDING PROTEIN 3"/>
    <property type="match status" value="1"/>
</dbReference>
<evidence type="ECO:0000256" key="9">
    <source>
        <dbReference type="ARBA" id="ARBA00022729"/>
    </source>
</evidence>
<dbReference type="GO" id="GO:0035805">
    <property type="term" value="C:egg coat"/>
    <property type="evidence" value="ECO:0007669"/>
    <property type="project" value="UniProtKB-SubCell"/>
</dbReference>
<dbReference type="InterPro" id="IPR017977">
    <property type="entry name" value="ZP_dom_CS"/>
</dbReference>
<gene>
    <name evidence="17" type="primary">HnaZPC</name>
</gene>
<evidence type="ECO:0000256" key="2">
    <source>
        <dbReference type="ARBA" id="ARBA00006735"/>
    </source>
</evidence>
<feature type="signal peptide" evidence="14">
    <location>
        <begin position="1"/>
        <end position="21"/>
    </location>
</feature>
<keyword evidence="8" id="KW-0812">Transmembrane</keyword>
<evidence type="ECO:0000256" key="6">
    <source>
        <dbReference type="ARBA" id="ARBA00022530"/>
    </source>
</evidence>
<evidence type="ECO:0000256" key="3">
    <source>
        <dbReference type="ARBA" id="ARBA00017980"/>
    </source>
</evidence>
<evidence type="ECO:0000256" key="5">
    <source>
        <dbReference type="ARBA" id="ARBA00022525"/>
    </source>
</evidence>
<keyword evidence="11" id="KW-0472">Membrane</keyword>
<keyword evidence="17" id="KW-0946">Virion</keyword>
<dbReference type="Gene3D" id="2.60.40.4100">
    <property type="entry name" value="Zona pellucida, ZP-C domain"/>
    <property type="match status" value="1"/>
</dbReference>
<dbReference type="Pfam" id="PF00100">
    <property type="entry name" value="Zona_pellucida"/>
    <property type="match status" value="1"/>
</dbReference>
<dbReference type="GO" id="GO:0035803">
    <property type="term" value="P:egg coat formation"/>
    <property type="evidence" value="ECO:0007669"/>
    <property type="project" value="UniProtKB-UniRule"/>
</dbReference>
<evidence type="ECO:0000256" key="8">
    <source>
        <dbReference type="ARBA" id="ARBA00022692"/>
    </source>
</evidence>
<keyword evidence="7 14" id="KW-0165">Cleavage on pair of basic residues</keyword>
<keyword evidence="10" id="KW-1133">Transmembrane helix</keyword>
<dbReference type="Pfam" id="PF23344">
    <property type="entry name" value="ZP-N"/>
    <property type="match status" value="1"/>
</dbReference>
<comment type="function">
    <text evidence="14">Component of the zona pellucida, an extracellular matrix surrounding oocytes which mediates sperm binding, induction of the acrosome reaction and prevents post-fertilization polyspermy. The zona pellucida is composed of 3 to 4 glycoproteins, ZP1, ZP2, ZP3, and ZP4. ZP3 is essential for sperm binding and zona matrix formation.</text>
</comment>
<sequence>MGLGQAGMWLLIFALMAFCEAQRRTWKTEGASGAFRAVPGLQPPLGRPAPAGQWSQSPALTNDERMKPHQPNHQPDCPPSVHHDPVEVQFQQQLQGPVEKVTWRFPQVPLKPAEPPVPFQMREPVPADSVAVECGEKGVYVEVKQDFYGTGLLLMPSAITLGGCGPSGQDVAANVLMFQSELQGCNSVLTMTEDELIYSFVVSAAAEPLSDTPIIREDGASVNIECHYLRKKNVSSNALLPTWIPYAATEVAEEQLIFSLRLMTDDWKYERPSSQYYLGDVINIEASVIQFNHVPLRVLVESCVATPIPDVNSVPSYSVIENHGCLVDAKRTGSCSQFMPQDQDDKLQFQLEAFRFYQDNSGVVYITCYLMVTEASAPSDAENKACSYSFNRWTAAFGDDQVCGCCDTSCSLRKGRDVSSEELQMERISLRPLFIEEDPFDADELNRKK</sequence>
<dbReference type="InterPro" id="IPR055355">
    <property type="entry name" value="ZP-C"/>
</dbReference>
<dbReference type="PROSITE" id="PS51034">
    <property type="entry name" value="ZP_2"/>
    <property type="match status" value="1"/>
</dbReference>
<dbReference type="GO" id="GO:0005886">
    <property type="term" value="C:plasma membrane"/>
    <property type="evidence" value="ECO:0007669"/>
    <property type="project" value="UniProtKB-SubCell"/>
</dbReference>
<comment type="subcellular location">
    <subcellularLocation>
        <location evidence="1">Secreted</location>
        <location evidence="1">Extracellular space</location>
        <location evidence="1">Extracellular matrix</location>
    </subcellularLocation>
    <subcellularLocation>
        <location evidence="14">Zona pellucida</location>
    </subcellularLocation>
    <subcellularLocation>
        <location evidence="14">Cell membrane</location>
        <topology evidence="14">Single-pass type I membrane protein</topology>
    </subcellularLocation>
</comment>
<keyword evidence="12 14" id="KW-1015">Disulfide bond</keyword>
<dbReference type="GO" id="GO:0007339">
    <property type="term" value="P:binding of sperm to zona pellucida"/>
    <property type="evidence" value="ECO:0007669"/>
    <property type="project" value="UniProtKB-UniRule"/>
</dbReference>
<dbReference type="InterPro" id="IPR048290">
    <property type="entry name" value="ZP_chr"/>
</dbReference>
<keyword evidence="9 14" id="KW-0732">Signal</keyword>
<feature type="domain" description="ZP" evidence="16">
    <location>
        <begin position="133"/>
        <end position="393"/>
    </location>
</feature>
<protein>
    <recommendedName>
        <fullName evidence="3 14">Zona pellucida sperm-binding protein 3</fullName>
    </recommendedName>
</protein>
<comment type="domain">
    <text evidence="14">The ZP domain is involved in the polymerization of the ZP proteins to form the zona pellucida.</text>
</comment>
<evidence type="ECO:0000256" key="13">
    <source>
        <dbReference type="ARBA" id="ARBA00023180"/>
    </source>
</evidence>
<keyword evidence="6 14" id="KW-0272">Extracellular matrix</keyword>
<organism evidence="17">
    <name type="scientific">Hasemania nana</name>
    <name type="common">Silvertip tetra</name>
    <name type="synonym">Tetragonopterus nanus</name>
    <dbReference type="NCBI Taxonomy" id="681919"/>
    <lineage>
        <taxon>Eukaryota</taxon>
        <taxon>Metazoa</taxon>
        <taxon>Chordata</taxon>
        <taxon>Craniata</taxon>
        <taxon>Vertebrata</taxon>
        <taxon>Euteleostomi</taxon>
        <taxon>Actinopterygii</taxon>
        <taxon>Neopterygii</taxon>
        <taxon>Teleostei</taxon>
        <taxon>Ostariophysi</taxon>
        <taxon>Characiformes</taxon>
        <taxon>Characoidei</taxon>
        <taxon>Acestrorhamphidae</taxon>
        <taxon>Stichonodontinae</taxon>
        <taxon>Hasemania</taxon>
    </lineage>
</organism>
<evidence type="ECO:0000256" key="1">
    <source>
        <dbReference type="ARBA" id="ARBA00004498"/>
    </source>
</evidence>
<dbReference type="EMBL" id="LC537899">
    <property type="protein sequence ID" value="BCD71192.1"/>
    <property type="molecule type" value="mRNA"/>
</dbReference>
<accession>A0A7R6VNK4</accession>
<dbReference type="InterPro" id="IPR042235">
    <property type="entry name" value="ZP-C_dom"/>
</dbReference>
<keyword evidence="5 14" id="KW-0964">Secreted</keyword>
<keyword evidence="4 14" id="KW-1003">Cell membrane</keyword>
<reference evidence="17" key="1">
    <citation type="submission" date="2020-04" db="EMBL/GenBank/DDBJ databases">
        <title>The Evolution of ZP genes of Teleost.</title>
        <authorList>
            <person name="Sano K."/>
            <person name="Kawaguchi M."/>
            <person name="Yasumasu S."/>
        </authorList>
    </citation>
    <scope>NUCLEOTIDE SEQUENCE</scope>
    <source>
        <tissue evidence="17">Ovary</tissue>
    </source>
</reference>
<evidence type="ECO:0000256" key="7">
    <source>
        <dbReference type="ARBA" id="ARBA00022685"/>
    </source>
</evidence>
<dbReference type="GO" id="GO:2000344">
    <property type="term" value="P:positive regulation of acrosome reaction"/>
    <property type="evidence" value="ECO:0007669"/>
    <property type="project" value="UniProtKB-UniRule"/>
</dbReference>
<dbReference type="PANTHER" id="PTHR11576:SF2">
    <property type="entry name" value="ZONA PELLUCIDA SPERM-BINDING PROTEIN 3"/>
    <property type="match status" value="1"/>
</dbReference>
<evidence type="ECO:0000259" key="16">
    <source>
        <dbReference type="PROSITE" id="PS51034"/>
    </source>
</evidence>
<dbReference type="PRINTS" id="PR00023">
    <property type="entry name" value="ZPELLUCIDA"/>
</dbReference>
<comment type="similarity">
    <text evidence="2 14">Belongs to the ZP domain family. ZPC subfamily.</text>
</comment>
<comment type="PTM">
    <text evidence="14">Proteolytically cleaved before the transmembrane segment to yield the secreted ectodomain incorporated in the zona pellucida.</text>
</comment>
<dbReference type="InterPro" id="IPR055356">
    <property type="entry name" value="ZP-N"/>
</dbReference>
<dbReference type="AlphaFoldDB" id="A0A7R6VNK4"/>
<dbReference type="PROSITE" id="PS00682">
    <property type="entry name" value="ZP_1"/>
    <property type="match status" value="1"/>
</dbReference>
<dbReference type="Gene3D" id="2.60.40.3210">
    <property type="entry name" value="Zona pellucida, ZP-N domain"/>
    <property type="match status" value="1"/>
</dbReference>
<proteinExistence type="evidence at transcript level"/>
<name>A0A7R6VNK4_HASNA</name>
<dbReference type="InterPro" id="IPR001507">
    <property type="entry name" value="ZP_dom"/>
</dbReference>
<feature type="chain" id="PRO_5031589777" description="Zona pellucida sperm-binding protein 3" evidence="14">
    <location>
        <begin position="22"/>
        <end position="449"/>
    </location>
</feature>